<keyword evidence="2" id="KW-1185">Reference proteome</keyword>
<dbReference type="Gene3D" id="1.50.10.20">
    <property type="match status" value="1"/>
</dbReference>
<evidence type="ECO:0000313" key="2">
    <source>
        <dbReference type="Proteomes" id="UP000073492"/>
    </source>
</evidence>
<protein>
    <recommendedName>
        <fullName evidence="3">Mannan endo-1,6-alpha-mannosidase</fullName>
    </recommendedName>
</protein>
<name>A0A139IBH2_9PEZI</name>
<dbReference type="InterPro" id="IPR008928">
    <property type="entry name" value="6-hairpin_glycosidase_sf"/>
</dbReference>
<dbReference type="AlphaFoldDB" id="A0A139IBH2"/>
<dbReference type="STRING" id="113226.A0A139IBH2"/>
<dbReference type="PANTHER" id="PTHR47791:SF1">
    <property type="entry name" value="ENDO MANNANASE, GH76 FAMILY (EUROFUNG)"/>
    <property type="match status" value="1"/>
</dbReference>
<dbReference type="SUPFAM" id="SSF48208">
    <property type="entry name" value="Six-hairpin glycosidases"/>
    <property type="match status" value="1"/>
</dbReference>
<dbReference type="PANTHER" id="PTHR47791">
    <property type="entry name" value="MEIOTICALLY UP-REGULATED GENE 191 PROTEIN"/>
    <property type="match status" value="1"/>
</dbReference>
<organism evidence="1 2">
    <name type="scientific">Pseudocercospora musae</name>
    <dbReference type="NCBI Taxonomy" id="113226"/>
    <lineage>
        <taxon>Eukaryota</taxon>
        <taxon>Fungi</taxon>
        <taxon>Dikarya</taxon>
        <taxon>Ascomycota</taxon>
        <taxon>Pezizomycotina</taxon>
        <taxon>Dothideomycetes</taxon>
        <taxon>Dothideomycetidae</taxon>
        <taxon>Mycosphaerellales</taxon>
        <taxon>Mycosphaerellaceae</taxon>
        <taxon>Pseudocercospora</taxon>
    </lineage>
</organism>
<evidence type="ECO:0008006" key="3">
    <source>
        <dbReference type="Google" id="ProtNLM"/>
    </source>
</evidence>
<sequence>MEAVHACLDSSKLVNNNNMVSKAMQRVLGVAGLLATTDCSVLTPRDVTYANAEAAYTQLQTWYNQSIGLWIPSTGWWNSANCLTVITDLAAIDSNVKSSVIGVLSNTYVKAQQYNLNMTKVQGTESQPFLPTCYYGDHWPHFPPTWFQHHGRPQARKASGFLNDYYDDEGWWALAWIAAYDLTRNQQYLSQAEAIFNDMNAVFGKTNCSTNSGGTGGIWWDRPKTYVNAIANELFLSVAASLANRAPSSKTNYLVIAKQQWAWFKGTGMMNAHNTINDGLNQQTCKNNGGTVWSYNQGVVLGGLVELSKATKDTSYITSAQKIADATITALAPNGILQDPCEPDCGADGTQFKGVFVRNLQKLYTASPKASYANFLDANADSIWANDRQGSTLSVRWSSFVPPGNASTQSSAMDCLVASLATSSESLSMAEGVLRDT</sequence>
<dbReference type="Proteomes" id="UP000073492">
    <property type="component" value="Unassembled WGS sequence"/>
</dbReference>
<accession>A0A139IBH2</accession>
<dbReference type="GO" id="GO:0005975">
    <property type="term" value="P:carbohydrate metabolic process"/>
    <property type="evidence" value="ECO:0007669"/>
    <property type="project" value="InterPro"/>
</dbReference>
<comment type="caution">
    <text evidence="1">The sequence shown here is derived from an EMBL/GenBank/DDBJ whole genome shotgun (WGS) entry which is preliminary data.</text>
</comment>
<dbReference type="Pfam" id="PF03663">
    <property type="entry name" value="Glyco_hydro_76"/>
    <property type="match status" value="1"/>
</dbReference>
<dbReference type="OrthoDB" id="9984024at2759"/>
<proteinExistence type="predicted"/>
<dbReference type="EMBL" id="LFZO01000173">
    <property type="protein sequence ID" value="KXT11925.1"/>
    <property type="molecule type" value="Genomic_DNA"/>
</dbReference>
<dbReference type="InterPro" id="IPR005198">
    <property type="entry name" value="Glyco_hydro_76"/>
</dbReference>
<reference evidence="1 2" key="1">
    <citation type="submission" date="2015-07" db="EMBL/GenBank/DDBJ databases">
        <title>Comparative genomics of the Sigatoka disease complex on banana suggests a link between parallel evolutionary changes in Pseudocercospora fijiensis and Pseudocercospora eumusae and increased virulence on the banana host.</title>
        <authorList>
            <person name="Chang T.-C."/>
            <person name="Salvucci A."/>
            <person name="Crous P.W."/>
            <person name="Stergiopoulos I."/>
        </authorList>
    </citation>
    <scope>NUCLEOTIDE SEQUENCE [LARGE SCALE GENOMIC DNA]</scope>
    <source>
        <strain evidence="1 2">CBS 116634</strain>
    </source>
</reference>
<evidence type="ECO:0000313" key="1">
    <source>
        <dbReference type="EMBL" id="KXT11925.1"/>
    </source>
</evidence>
<gene>
    <name evidence="1" type="ORF">AC579_8576</name>
</gene>
<dbReference type="InterPro" id="IPR053169">
    <property type="entry name" value="MUG_Protein"/>
</dbReference>